<dbReference type="InterPro" id="IPR011989">
    <property type="entry name" value="ARM-like"/>
</dbReference>
<evidence type="ECO:0000256" key="1">
    <source>
        <dbReference type="ARBA" id="ARBA00007091"/>
    </source>
</evidence>
<dbReference type="InterPro" id="IPR008914">
    <property type="entry name" value="PEBP"/>
</dbReference>
<dbReference type="Gene3D" id="3.90.280.10">
    <property type="entry name" value="PEBP-like"/>
    <property type="match status" value="1"/>
</dbReference>
<evidence type="ECO:0000313" key="2">
    <source>
        <dbReference type="Proteomes" id="UP000095282"/>
    </source>
</evidence>
<accession>A0A1I7U2V8</accession>
<dbReference type="SUPFAM" id="SSF48371">
    <property type="entry name" value="ARM repeat"/>
    <property type="match status" value="1"/>
</dbReference>
<dbReference type="PANTHER" id="PTHR11362:SF82">
    <property type="entry name" value="PHOSPHATIDYLETHANOLAMINE-BINDING PROTEIN 4"/>
    <property type="match status" value="1"/>
</dbReference>
<evidence type="ECO:0000313" key="3">
    <source>
        <dbReference type="WBParaSite" id="Csp11.Scaffold629.g14297.t2"/>
    </source>
</evidence>
<sequence>MIKWNLNLHSEELENRLKQQFKQQANSDLLNRLFDRHPLQKKAAIDTLALLTTTAPRFIMANSDLILKWLSIVFHTKDDASMSGLKLLNMIGTISKELKAPLQYAELIPLLPYLMMICGRPDKMIHFEVKNCIFTLAESSGYFALISTMASVLRNTSEELVIKEVLVILDELISKSDISQEELRKMRLDATIAPLVEDSRGYVREEARKVFVSISNKSSVTKKEESPSLQLERLASRNMKQTFRSCFATMAAEAFTKHEVVPDVLASNPPSKVVSVKFNSGVEANLGNVLTPTLVKDVPEVKWDAEPGALYTLIKTDPDAPSRKEPIFREWHHWLVVNIPGNDISKGDTLSEYIGAGPAPKTGLHRYVYLVYEQWGEIKDAEHGRLTNRSGDKRGGWKAADFAAKHGLGTPVFGNLYQAEYDDYVPILYKQLGA</sequence>
<dbReference type="CDD" id="cd00866">
    <property type="entry name" value="PEBP_euk"/>
    <property type="match status" value="1"/>
</dbReference>
<dbReference type="InterPro" id="IPR016024">
    <property type="entry name" value="ARM-type_fold"/>
</dbReference>
<dbReference type="SUPFAM" id="SSF49777">
    <property type="entry name" value="PEBP-like"/>
    <property type="match status" value="1"/>
</dbReference>
<dbReference type="WBParaSite" id="Csp11.Scaffold629.g14297.t2">
    <property type="protein sequence ID" value="Csp11.Scaffold629.g14297.t2"/>
    <property type="gene ID" value="Csp11.Scaffold629.g14297"/>
</dbReference>
<comment type="similarity">
    <text evidence="1">Belongs to the phosphatidylethanolamine-binding protein family.</text>
</comment>
<dbReference type="Gene3D" id="1.25.10.10">
    <property type="entry name" value="Leucine-rich Repeat Variant"/>
    <property type="match status" value="1"/>
</dbReference>
<reference evidence="3" key="1">
    <citation type="submission" date="2016-11" db="UniProtKB">
        <authorList>
            <consortium name="WormBaseParasite"/>
        </authorList>
    </citation>
    <scope>IDENTIFICATION</scope>
</reference>
<dbReference type="PANTHER" id="PTHR11362">
    <property type="entry name" value="PHOSPHATIDYLETHANOLAMINE-BINDING PROTEIN"/>
    <property type="match status" value="1"/>
</dbReference>
<dbReference type="PROSITE" id="PS01220">
    <property type="entry name" value="PBP"/>
    <property type="match status" value="1"/>
</dbReference>
<dbReference type="Proteomes" id="UP000095282">
    <property type="component" value="Unplaced"/>
</dbReference>
<dbReference type="InterPro" id="IPR001858">
    <property type="entry name" value="Phosphatidylethanolamine-bd_CS"/>
</dbReference>
<protein>
    <submittedName>
        <fullName evidence="3">Phosphatidylethanolamine-binding protein</fullName>
    </submittedName>
</protein>
<name>A0A1I7U2V8_9PELO</name>
<dbReference type="Pfam" id="PF01161">
    <property type="entry name" value="PBP"/>
    <property type="match status" value="1"/>
</dbReference>
<proteinExistence type="inferred from homology"/>
<dbReference type="InterPro" id="IPR035810">
    <property type="entry name" value="PEBP_euk"/>
</dbReference>
<dbReference type="FunFam" id="3.90.280.10:FF:000006">
    <property type="entry name" value="protein D3"/>
    <property type="match status" value="1"/>
</dbReference>
<dbReference type="InterPro" id="IPR036610">
    <property type="entry name" value="PEBP-like_sf"/>
</dbReference>
<dbReference type="AlphaFoldDB" id="A0A1I7U2V8"/>
<dbReference type="STRING" id="1561998.A0A1I7U2V8"/>
<organism evidence="2 3">
    <name type="scientific">Caenorhabditis tropicalis</name>
    <dbReference type="NCBI Taxonomy" id="1561998"/>
    <lineage>
        <taxon>Eukaryota</taxon>
        <taxon>Metazoa</taxon>
        <taxon>Ecdysozoa</taxon>
        <taxon>Nematoda</taxon>
        <taxon>Chromadorea</taxon>
        <taxon>Rhabditida</taxon>
        <taxon>Rhabditina</taxon>
        <taxon>Rhabditomorpha</taxon>
        <taxon>Rhabditoidea</taxon>
        <taxon>Rhabditidae</taxon>
        <taxon>Peloderinae</taxon>
        <taxon>Caenorhabditis</taxon>
    </lineage>
</organism>
<keyword evidence="2" id="KW-1185">Reference proteome</keyword>